<evidence type="ECO:0000259" key="2">
    <source>
        <dbReference type="Pfam" id="PF19266"/>
    </source>
</evidence>
<feature type="region of interest" description="Disordered" evidence="1">
    <location>
        <begin position="147"/>
        <end position="170"/>
    </location>
</feature>
<dbReference type="InterPro" id="IPR045361">
    <property type="entry name" value="CIS_tube_prot_N"/>
</dbReference>
<evidence type="ECO:0000313" key="4">
    <source>
        <dbReference type="Proteomes" id="UP001163152"/>
    </source>
</evidence>
<dbReference type="EMBL" id="CP113797">
    <property type="protein sequence ID" value="WAL60096.1"/>
    <property type="molecule type" value="Genomic_DNA"/>
</dbReference>
<dbReference type="RefSeq" id="WP_268609942.1">
    <property type="nucleotide sequence ID" value="NZ_CP113797.1"/>
</dbReference>
<dbReference type="Proteomes" id="UP001163152">
    <property type="component" value="Chromosome"/>
</dbReference>
<sequence length="170" mass="19357">MSQLVKAQLLSQEASPIQFMFNPTELVFEGIVETSENPGARVQETGKPKVSFSNVKAYKVTISNILFDTYEDQKDVVKQYINPLKEAVQFVGGQQRPPIYRFVWGSHIYLQRCFVEQLTYKLTLFLPNGTPVRAIVDSLTLKEIDEPQRNTSLAPEQFPDRSGDSLDARR</sequence>
<feature type="compositionally biased region" description="Basic and acidic residues" evidence="1">
    <location>
        <begin position="158"/>
        <end position="170"/>
    </location>
</feature>
<protein>
    <recommendedName>
        <fullName evidence="2">Contractile injection system tube protein N-terminal domain-containing protein</fullName>
    </recommendedName>
</protein>
<proteinExistence type="predicted"/>
<evidence type="ECO:0000313" key="3">
    <source>
        <dbReference type="EMBL" id="WAL60096.1"/>
    </source>
</evidence>
<evidence type="ECO:0000256" key="1">
    <source>
        <dbReference type="SAM" id="MobiDB-lite"/>
    </source>
</evidence>
<reference evidence="3" key="1">
    <citation type="submission" date="2022-12" db="EMBL/GenBank/DDBJ databases">
        <title>Polyphasic identification of a Novel Hot-Spring Cyanobacterium Ocullathermofonsia sinensis gen nov. sp. nov. and Genomic Insights on its Adaptations to the Thermal Habitat.</title>
        <authorList>
            <person name="Daroch M."/>
            <person name="Tang J."/>
            <person name="Jiang Y."/>
        </authorList>
    </citation>
    <scope>NUCLEOTIDE SEQUENCE</scope>
    <source>
        <strain evidence="3">PKUAC-SCTA174</strain>
    </source>
</reference>
<dbReference type="AlphaFoldDB" id="A0A9E8ZC28"/>
<organism evidence="3 4">
    <name type="scientific">Thermocoleostomius sinensis A174</name>
    <dbReference type="NCBI Taxonomy" id="2016057"/>
    <lineage>
        <taxon>Bacteria</taxon>
        <taxon>Bacillati</taxon>
        <taxon>Cyanobacteriota</taxon>
        <taxon>Cyanophyceae</taxon>
        <taxon>Oculatellales</taxon>
        <taxon>Oculatellaceae</taxon>
        <taxon>Thermocoleostomius</taxon>
    </lineage>
</organism>
<feature type="domain" description="Contractile injection system tube protein N-terminal" evidence="2">
    <location>
        <begin position="12"/>
        <end position="149"/>
    </location>
</feature>
<keyword evidence="4" id="KW-1185">Reference proteome</keyword>
<accession>A0A9E8ZC28</accession>
<gene>
    <name evidence="3" type="ORF">OXH18_23475</name>
</gene>
<dbReference type="Pfam" id="PF19266">
    <property type="entry name" value="CIS_tube"/>
    <property type="match status" value="1"/>
</dbReference>
<dbReference type="KEGG" id="tsin:OXH18_23475"/>
<name>A0A9E8ZC28_9CYAN</name>